<dbReference type="Pfam" id="PF18936">
    <property type="entry name" value="DUF5684"/>
    <property type="match status" value="1"/>
</dbReference>
<dbReference type="AlphaFoldDB" id="A0A139X9M6"/>
<protein>
    <recommendedName>
        <fullName evidence="4">Signal peptidase I</fullName>
    </recommendedName>
</protein>
<dbReference type="OrthoDB" id="466846at2"/>
<comment type="caution">
    <text evidence="2">The sequence shown here is derived from an EMBL/GenBank/DDBJ whole genome shotgun (WGS) entry which is preliminary data.</text>
</comment>
<dbReference type="Proteomes" id="UP000076925">
    <property type="component" value="Unassembled WGS sequence"/>
</dbReference>
<feature type="transmembrane region" description="Helical" evidence="1">
    <location>
        <begin position="28"/>
        <end position="50"/>
    </location>
</feature>
<keyword evidence="1" id="KW-0812">Transmembrane</keyword>
<evidence type="ECO:0000256" key="1">
    <source>
        <dbReference type="SAM" id="Phobius"/>
    </source>
</evidence>
<sequence length="138" mass="15781">MLFAIYDWSLVYFLAQSNQSSSADAGGAFGGLLGLIFGLAAYVFTSYCFYKIYEKLGEQNAWFAWVPILQYWIMYKAGDQSPYWIIGLFIPFVNFVAIIFLLIAFVNIVKKLGKNPWLILLMLIPIVNFVILYQFALS</sequence>
<keyword evidence="1" id="KW-0472">Membrane</keyword>
<keyword evidence="3" id="KW-1185">Reference proteome</keyword>
<organism evidence="2 3">
    <name type="scientific">Scytonema hofmannii PCC 7110</name>
    <dbReference type="NCBI Taxonomy" id="128403"/>
    <lineage>
        <taxon>Bacteria</taxon>
        <taxon>Bacillati</taxon>
        <taxon>Cyanobacteriota</taxon>
        <taxon>Cyanophyceae</taxon>
        <taxon>Nostocales</taxon>
        <taxon>Scytonemataceae</taxon>
        <taxon>Scytonema</taxon>
    </lineage>
</organism>
<feature type="transmembrane region" description="Helical" evidence="1">
    <location>
        <begin position="84"/>
        <end position="105"/>
    </location>
</feature>
<feature type="transmembrane region" description="Helical" evidence="1">
    <location>
        <begin position="117"/>
        <end position="136"/>
    </location>
</feature>
<evidence type="ECO:0008006" key="4">
    <source>
        <dbReference type="Google" id="ProtNLM"/>
    </source>
</evidence>
<evidence type="ECO:0000313" key="3">
    <source>
        <dbReference type="Proteomes" id="UP000076925"/>
    </source>
</evidence>
<name>A0A139X9M6_9CYAN</name>
<keyword evidence="1" id="KW-1133">Transmembrane helix</keyword>
<dbReference type="InterPro" id="IPR043739">
    <property type="entry name" value="DUF5684"/>
</dbReference>
<dbReference type="STRING" id="128403.WA1_21985"/>
<evidence type="ECO:0000313" key="2">
    <source>
        <dbReference type="EMBL" id="KYC41376.1"/>
    </source>
</evidence>
<gene>
    <name evidence="2" type="ORF">WA1_21985</name>
</gene>
<dbReference type="EMBL" id="ANNX02000021">
    <property type="protein sequence ID" value="KYC41376.1"/>
    <property type="molecule type" value="Genomic_DNA"/>
</dbReference>
<dbReference type="RefSeq" id="WP_017744545.1">
    <property type="nucleotide sequence ID" value="NZ_KQ976354.1"/>
</dbReference>
<proteinExistence type="predicted"/>
<accession>A0A139X9M6</accession>
<reference evidence="2 3" key="1">
    <citation type="journal article" date="2013" name="Genome Biol. Evol.">
        <title>Genomes of Stigonematalean cyanobacteria (subsection V) and the evolution of oxygenic photosynthesis from prokaryotes to plastids.</title>
        <authorList>
            <person name="Dagan T."/>
            <person name="Roettger M."/>
            <person name="Stucken K."/>
            <person name="Landan G."/>
            <person name="Koch R."/>
            <person name="Major P."/>
            <person name="Gould S.B."/>
            <person name="Goremykin V.V."/>
            <person name="Rippka R."/>
            <person name="Tandeau de Marsac N."/>
            <person name="Gugger M."/>
            <person name="Lockhart P.J."/>
            <person name="Allen J.F."/>
            <person name="Brune I."/>
            <person name="Maus I."/>
            <person name="Puhler A."/>
            <person name="Martin W.F."/>
        </authorList>
    </citation>
    <scope>NUCLEOTIDE SEQUENCE [LARGE SCALE GENOMIC DNA]</scope>
    <source>
        <strain evidence="2 3">PCC 7110</strain>
    </source>
</reference>